<sequence>MAEKRLTYNEMVDEGVKLVIGAFGKGEDLRGAISVLVSGTALWAKANLEAEGK</sequence>
<accession>A0A0F9CDL7</accession>
<gene>
    <name evidence="1" type="ORF">LCGC14_2414760</name>
</gene>
<proteinExistence type="predicted"/>
<protein>
    <submittedName>
        <fullName evidence="1">Uncharacterized protein</fullName>
    </submittedName>
</protein>
<dbReference type="AlphaFoldDB" id="A0A0F9CDL7"/>
<dbReference type="EMBL" id="LAZR01036573">
    <property type="protein sequence ID" value="KKL24492.1"/>
    <property type="molecule type" value="Genomic_DNA"/>
</dbReference>
<name>A0A0F9CDL7_9ZZZZ</name>
<reference evidence="1" key="1">
    <citation type="journal article" date="2015" name="Nature">
        <title>Complex archaea that bridge the gap between prokaryotes and eukaryotes.</title>
        <authorList>
            <person name="Spang A."/>
            <person name="Saw J.H."/>
            <person name="Jorgensen S.L."/>
            <person name="Zaremba-Niedzwiedzka K."/>
            <person name="Martijn J."/>
            <person name="Lind A.E."/>
            <person name="van Eijk R."/>
            <person name="Schleper C."/>
            <person name="Guy L."/>
            <person name="Ettema T.J."/>
        </authorList>
    </citation>
    <scope>NUCLEOTIDE SEQUENCE</scope>
</reference>
<evidence type="ECO:0000313" key="1">
    <source>
        <dbReference type="EMBL" id="KKL24492.1"/>
    </source>
</evidence>
<organism evidence="1">
    <name type="scientific">marine sediment metagenome</name>
    <dbReference type="NCBI Taxonomy" id="412755"/>
    <lineage>
        <taxon>unclassified sequences</taxon>
        <taxon>metagenomes</taxon>
        <taxon>ecological metagenomes</taxon>
    </lineage>
</organism>
<comment type="caution">
    <text evidence="1">The sequence shown here is derived from an EMBL/GenBank/DDBJ whole genome shotgun (WGS) entry which is preliminary data.</text>
</comment>